<accession>A0A0D3JQI0</accession>
<feature type="compositionally biased region" description="Basic and acidic residues" evidence="1">
    <location>
        <begin position="48"/>
        <end position="61"/>
    </location>
</feature>
<feature type="compositionally biased region" description="Low complexity" evidence="1">
    <location>
        <begin position="62"/>
        <end position="71"/>
    </location>
</feature>
<evidence type="ECO:0000256" key="1">
    <source>
        <dbReference type="SAM" id="MobiDB-lite"/>
    </source>
</evidence>
<feature type="compositionally biased region" description="Basic and acidic residues" evidence="1">
    <location>
        <begin position="72"/>
        <end position="99"/>
    </location>
</feature>
<dbReference type="RefSeq" id="XP_005778194.1">
    <property type="nucleotide sequence ID" value="XM_005778137.1"/>
</dbReference>
<protein>
    <submittedName>
        <fullName evidence="2">Uncharacterized protein</fullName>
    </submittedName>
</protein>
<dbReference type="GeneID" id="17271311"/>
<reference evidence="2" key="2">
    <citation type="submission" date="2024-10" db="UniProtKB">
        <authorList>
            <consortium name="EnsemblProtists"/>
        </authorList>
    </citation>
    <scope>IDENTIFICATION</scope>
</reference>
<dbReference type="KEGG" id="ehx:EMIHUDRAFT_205881"/>
<evidence type="ECO:0000313" key="2">
    <source>
        <dbReference type="EnsemblProtists" id="EOD25765"/>
    </source>
</evidence>
<reference evidence="3" key="1">
    <citation type="journal article" date="2013" name="Nature">
        <title>Pan genome of the phytoplankton Emiliania underpins its global distribution.</title>
        <authorList>
            <person name="Read B.A."/>
            <person name="Kegel J."/>
            <person name="Klute M.J."/>
            <person name="Kuo A."/>
            <person name="Lefebvre S.C."/>
            <person name="Maumus F."/>
            <person name="Mayer C."/>
            <person name="Miller J."/>
            <person name="Monier A."/>
            <person name="Salamov A."/>
            <person name="Young J."/>
            <person name="Aguilar M."/>
            <person name="Claverie J.M."/>
            <person name="Frickenhaus S."/>
            <person name="Gonzalez K."/>
            <person name="Herman E.K."/>
            <person name="Lin Y.C."/>
            <person name="Napier J."/>
            <person name="Ogata H."/>
            <person name="Sarno A.F."/>
            <person name="Shmutz J."/>
            <person name="Schroeder D."/>
            <person name="de Vargas C."/>
            <person name="Verret F."/>
            <person name="von Dassow P."/>
            <person name="Valentin K."/>
            <person name="Van de Peer Y."/>
            <person name="Wheeler G."/>
            <person name="Dacks J.B."/>
            <person name="Delwiche C.F."/>
            <person name="Dyhrman S.T."/>
            <person name="Glockner G."/>
            <person name="John U."/>
            <person name="Richards T."/>
            <person name="Worden A.Z."/>
            <person name="Zhang X."/>
            <person name="Grigoriev I.V."/>
            <person name="Allen A.E."/>
            <person name="Bidle K."/>
            <person name="Borodovsky M."/>
            <person name="Bowler C."/>
            <person name="Brownlee C."/>
            <person name="Cock J.M."/>
            <person name="Elias M."/>
            <person name="Gladyshev V.N."/>
            <person name="Groth M."/>
            <person name="Guda C."/>
            <person name="Hadaegh A."/>
            <person name="Iglesias-Rodriguez M.D."/>
            <person name="Jenkins J."/>
            <person name="Jones B.M."/>
            <person name="Lawson T."/>
            <person name="Leese F."/>
            <person name="Lindquist E."/>
            <person name="Lobanov A."/>
            <person name="Lomsadze A."/>
            <person name="Malik S.B."/>
            <person name="Marsh M.E."/>
            <person name="Mackinder L."/>
            <person name="Mock T."/>
            <person name="Mueller-Roeber B."/>
            <person name="Pagarete A."/>
            <person name="Parker M."/>
            <person name="Probert I."/>
            <person name="Quesneville H."/>
            <person name="Raines C."/>
            <person name="Rensing S.A."/>
            <person name="Riano-Pachon D.M."/>
            <person name="Richier S."/>
            <person name="Rokitta S."/>
            <person name="Shiraiwa Y."/>
            <person name="Soanes D.M."/>
            <person name="van der Giezen M."/>
            <person name="Wahlund T.M."/>
            <person name="Williams B."/>
            <person name="Wilson W."/>
            <person name="Wolfe G."/>
            <person name="Wurch L.L."/>
        </authorList>
    </citation>
    <scope>NUCLEOTIDE SEQUENCE</scope>
</reference>
<feature type="region of interest" description="Disordered" evidence="1">
    <location>
        <begin position="275"/>
        <end position="304"/>
    </location>
</feature>
<dbReference type="HOGENOM" id="CLU_916534_0_0_1"/>
<dbReference type="AlphaFoldDB" id="A0A0D3JQI0"/>
<evidence type="ECO:0000313" key="3">
    <source>
        <dbReference type="Proteomes" id="UP000013827"/>
    </source>
</evidence>
<dbReference type="EnsemblProtists" id="EOD25765">
    <property type="protein sequence ID" value="EOD25765"/>
    <property type="gene ID" value="EMIHUDRAFT_205881"/>
</dbReference>
<feature type="compositionally biased region" description="Basic and acidic residues" evidence="1">
    <location>
        <begin position="110"/>
        <end position="151"/>
    </location>
</feature>
<keyword evidence="3" id="KW-1185">Reference proteome</keyword>
<feature type="compositionally biased region" description="Basic and acidic residues" evidence="1">
    <location>
        <begin position="158"/>
        <end position="167"/>
    </location>
</feature>
<sequence>MRSPLPFPCVPDRPYKILLVQASKQKIYRQKRKMAEAKLAAQRAAAEETLRAREAERRAAKEAQLAEQRAAAAERKAIQAEAERREKEAANRRAEEEKARRRAKAAEATAAKKEAKEKNKEAKKAPLAFKLEEERRAKAAAEVRAQEERAARLAAEQEAARRAEREAAELAGAAEQAALREAAELAEALRLSEIDAEEEALARRVSRCEEAVSSESTGGGDLMRRVEQLEASLGAAIEGNLEERVGAIERLIGPEAAEAAEQHLPVTEPFAAVSLADAGLDTGRPAPPTGDDVDGPASSVYPEK</sequence>
<organism evidence="2 3">
    <name type="scientific">Emiliania huxleyi (strain CCMP1516)</name>
    <dbReference type="NCBI Taxonomy" id="280463"/>
    <lineage>
        <taxon>Eukaryota</taxon>
        <taxon>Haptista</taxon>
        <taxon>Haptophyta</taxon>
        <taxon>Prymnesiophyceae</taxon>
        <taxon>Isochrysidales</taxon>
        <taxon>Noelaerhabdaceae</taxon>
        <taxon>Emiliania</taxon>
    </lineage>
</organism>
<feature type="region of interest" description="Disordered" evidence="1">
    <location>
        <begin position="48"/>
        <end position="167"/>
    </location>
</feature>
<name>A0A0D3JQI0_EMIH1</name>
<proteinExistence type="predicted"/>
<dbReference type="Proteomes" id="UP000013827">
    <property type="component" value="Unassembled WGS sequence"/>
</dbReference>
<dbReference type="PaxDb" id="2903-EOD25765"/>